<evidence type="ECO:0000259" key="4">
    <source>
        <dbReference type="PROSITE" id="PS51371"/>
    </source>
</evidence>
<dbReference type="OrthoDB" id="2111978at2"/>
<gene>
    <name evidence="5" type="ORF">ER308_18390</name>
</gene>
<dbReference type="RefSeq" id="WP_131156335.1">
    <property type="nucleotide sequence ID" value="NZ_CP036402.1"/>
</dbReference>
<reference evidence="5 6" key="1">
    <citation type="submission" date="2019-01" db="EMBL/GenBank/DDBJ databases">
        <title>Egibacter rhizosphaerae EGI 80759T.</title>
        <authorList>
            <person name="Chen D.-D."/>
            <person name="Tian Y."/>
            <person name="Jiao J.-Y."/>
            <person name="Zhang X.-T."/>
            <person name="Zhang Y.-G."/>
            <person name="Zhang Y."/>
            <person name="Xiao M."/>
            <person name="Shu W.-S."/>
            <person name="Li W.-J."/>
        </authorList>
    </citation>
    <scope>NUCLEOTIDE SEQUENCE [LARGE SCALE GENOMIC DNA]</scope>
    <source>
        <strain evidence="5 6">EGI 80759</strain>
    </source>
</reference>
<feature type="region of interest" description="Disordered" evidence="3">
    <location>
        <begin position="240"/>
        <end position="261"/>
    </location>
</feature>
<dbReference type="Gene3D" id="3.10.580.10">
    <property type="entry name" value="CBS-domain"/>
    <property type="match status" value="1"/>
</dbReference>
<dbReference type="SUPFAM" id="SSF54631">
    <property type="entry name" value="CBS-domain pair"/>
    <property type="match status" value="1"/>
</dbReference>
<dbReference type="InterPro" id="IPR000644">
    <property type="entry name" value="CBS_dom"/>
</dbReference>
<dbReference type="SMART" id="SM00116">
    <property type="entry name" value="CBS"/>
    <property type="match status" value="2"/>
</dbReference>
<feature type="compositionally biased region" description="Basic and acidic residues" evidence="3">
    <location>
        <begin position="240"/>
        <end position="252"/>
    </location>
</feature>
<accession>A0A411YJL4</accession>
<proteinExistence type="predicted"/>
<dbReference type="PANTHER" id="PTHR43080">
    <property type="entry name" value="CBS DOMAIN-CONTAINING PROTEIN CBSX3, MITOCHONDRIAL"/>
    <property type="match status" value="1"/>
</dbReference>
<dbReference type="PANTHER" id="PTHR43080:SF29">
    <property type="entry name" value="OS02G0818000 PROTEIN"/>
    <property type="match status" value="1"/>
</dbReference>
<protein>
    <submittedName>
        <fullName evidence="5">CBS domain-containing protein</fullName>
    </submittedName>
</protein>
<dbReference type="EMBL" id="CP036402">
    <property type="protein sequence ID" value="QBI21342.1"/>
    <property type="molecule type" value="Genomic_DNA"/>
</dbReference>
<evidence type="ECO:0000256" key="1">
    <source>
        <dbReference type="ARBA" id="ARBA00023122"/>
    </source>
</evidence>
<organism evidence="5 6">
    <name type="scientific">Egibacter rhizosphaerae</name>
    <dbReference type="NCBI Taxonomy" id="1670831"/>
    <lineage>
        <taxon>Bacteria</taxon>
        <taxon>Bacillati</taxon>
        <taxon>Actinomycetota</taxon>
        <taxon>Nitriliruptoria</taxon>
        <taxon>Egibacterales</taxon>
        <taxon>Egibacteraceae</taxon>
        <taxon>Egibacter</taxon>
    </lineage>
</organism>
<feature type="domain" description="CBS" evidence="4">
    <location>
        <begin position="180"/>
        <end position="237"/>
    </location>
</feature>
<keyword evidence="6" id="KW-1185">Reference proteome</keyword>
<dbReference type="InterPro" id="IPR046342">
    <property type="entry name" value="CBS_dom_sf"/>
</dbReference>
<keyword evidence="1 2" id="KW-0129">CBS domain</keyword>
<dbReference type="PROSITE" id="PS51371">
    <property type="entry name" value="CBS"/>
    <property type="match status" value="2"/>
</dbReference>
<dbReference type="Proteomes" id="UP000291469">
    <property type="component" value="Chromosome"/>
</dbReference>
<dbReference type="Pfam" id="PF00571">
    <property type="entry name" value="CBS"/>
    <property type="match status" value="2"/>
</dbReference>
<evidence type="ECO:0000256" key="2">
    <source>
        <dbReference type="PROSITE-ProRule" id="PRU00703"/>
    </source>
</evidence>
<dbReference type="KEGG" id="erz:ER308_18390"/>
<dbReference type="AlphaFoldDB" id="A0A411YJL4"/>
<evidence type="ECO:0000313" key="5">
    <source>
        <dbReference type="EMBL" id="QBI21342.1"/>
    </source>
</evidence>
<evidence type="ECO:0000256" key="3">
    <source>
        <dbReference type="SAM" id="MobiDB-lite"/>
    </source>
</evidence>
<sequence length="385" mass="41599">MRRWLYTYRPLLEPPDRVETRLQHDIDALLRAATDSEESEPAADGSYPLRLSTRVAALEVDKAVRVSTGVAFHRGSRFVIPIDWHAEGAGFAFPSFEGSLEFQPTHADGGHLTLAGSYRTPLGPVGGFVDAVALHSVARETARRLLEGLAEALRETAPEGPPSAPAGLRRGEPLRVADVMTPDPITIDADLPVRTAALMLFHAAVSGAPVLGPDGELLGVLSERDLLAKEARERFALGPRAREEERRREARTAAEAATQPARVTAPGAQLSDVARELLDHDLSRLVVVDQGKVAGIVSRHDVLAALLREDDDIELAVRHVLDEHEAPDVRAWVEWGTVTLDGTAPARSVATELPAHVGAVDGVMDVRTEGLGWHVDDLVPYPPTF</sequence>
<evidence type="ECO:0000313" key="6">
    <source>
        <dbReference type="Proteomes" id="UP000291469"/>
    </source>
</evidence>
<feature type="domain" description="CBS" evidence="4">
    <location>
        <begin position="257"/>
        <end position="313"/>
    </location>
</feature>
<name>A0A411YJL4_9ACTN</name>
<dbReference type="InterPro" id="IPR051257">
    <property type="entry name" value="Diverse_CBS-Domain"/>
</dbReference>